<gene>
    <name evidence="3" type="ORF">QE152_g5197</name>
</gene>
<dbReference type="AlphaFoldDB" id="A0AAW1MZY0"/>
<name>A0AAW1MZY0_POPJA</name>
<evidence type="ECO:0000313" key="3">
    <source>
        <dbReference type="EMBL" id="KAK9751375.1"/>
    </source>
</evidence>
<evidence type="ECO:0000256" key="1">
    <source>
        <dbReference type="SAM" id="MobiDB-lite"/>
    </source>
</evidence>
<feature type="compositionally biased region" description="Basic and acidic residues" evidence="1">
    <location>
        <begin position="140"/>
        <end position="155"/>
    </location>
</feature>
<sequence length="256" mass="29963">MQLLKIAILSIILSETRSSEDRTKDLQAGESRIEHHNLGHGESHRDLHRSDENQHDKEGYHSQKKYSHDHLKKSDNHEHGNHYKHHDEQGKTLKSAKFGEKEGHKKGHKTRGYHNKFLKDEYHREHKFYDNYHKKGSFKKHGDYSNKYGAREGGHKRGGNKHSSYSHDEYGKKGHHNRGHYEDENQGRNSKRGHDMMNMVKRATTIEGIMKMRIRVEIRKEAMISITKRMKIMVGVGVEIKEGSIIMDADINIKYL</sequence>
<feature type="chain" id="PRO_5043576003" evidence="2">
    <location>
        <begin position="19"/>
        <end position="256"/>
    </location>
</feature>
<accession>A0AAW1MZY0</accession>
<feature type="region of interest" description="Disordered" evidence="1">
    <location>
        <begin position="133"/>
        <end position="197"/>
    </location>
</feature>
<dbReference type="EMBL" id="JASPKY010000029">
    <property type="protein sequence ID" value="KAK9751375.1"/>
    <property type="molecule type" value="Genomic_DNA"/>
</dbReference>
<dbReference type="InterPro" id="IPR031959">
    <property type="entry name" value="DUF4779"/>
</dbReference>
<keyword evidence="2" id="KW-0732">Signal</keyword>
<keyword evidence="4" id="KW-1185">Reference proteome</keyword>
<dbReference type="Proteomes" id="UP001458880">
    <property type="component" value="Unassembled WGS sequence"/>
</dbReference>
<reference evidence="3 4" key="1">
    <citation type="journal article" date="2024" name="BMC Genomics">
        <title>De novo assembly and annotation of Popillia japonica's genome with initial clues to its potential as an invasive pest.</title>
        <authorList>
            <person name="Cucini C."/>
            <person name="Boschi S."/>
            <person name="Funari R."/>
            <person name="Cardaioli E."/>
            <person name="Iannotti N."/>
            <person name="Marturano G."/>
            <person name="Paoli F."/>
            <person name="Bruttini M."/>
            <person name="Carapelli A."/>
            <person name="Frati F."/>
            <person name="Nardi F."/>
        </authorList>
    </citation>
    <scope>NUCLEOTIDE SEQUENCE [LARGE SCALE GENOMIC DNA]</scope>
    <source>
        <strain evidence="3">DMR45628</strain>
    </source>
</reference>
<feature type="region of interest" description="Disordered" evidence="1">
    <location>
        <begin position="18"/>
        <end position="92"/>
    </location>
</feature>
<protein>
    <submittedName>
        <fullName evidence="3">Uncharacterized protein</fullName>
    </submittedName>
</protein>
<feature type="signal peptide" evidence="2">
    <location>
        <begin position="1"/>
        <end position="18"/>
    </location>
</feature>
<evidence type="ECO:0000313" key="4">
    <source>
        <dbReference type="Proteomes" id="UP001458880"/>
    </source>
</evidence>
<organism evidence="3 4">
    <name type="scientific">Popillia japonica</name>
    <name type="common">Japanese beetle</name>
    <dbReference type="NCBI Taxonomy" id="7064"/>
    <lineage>
        <taxon>Eukaryota</taxon>
        <taxon>Metazoa</taxon>
        <taxon>Ecdysozoa</taxon>
        <taxon>Arthropoda</taxon>
        <taxon>Hexapoda</taxon>
        <taxon>Insecta</taxon>
        <taxon>Pterygota</taxon>
        <taxon>Neoptera</taxon>
        <taxon>Endopterygota</taxon>
        <taxon>Coleoptera</taxon>
        <taxon>Polyphaga</taxon>
        <taxon>Scarabaeiformia</taxon>
        <taxon>Scarabaeidae</taxon>
        <taxon>Rutelinae</taxon>
        <taxon>Popillia</taxon>
    </lineage>
</organism>
<comment type="caution">
    <text evidence="3">The sequence shown here is derived from an EMBL/GenBank/DDBJ whole genome shotgun (WGS) entry which is preliminary data.</text>
</comment>
<evidence type="ECO:0000256" key="2">
    <source>
        <dbReference type="SAM" id="SignalP"/>
    </source>
</evidence>
<proteinExistence type="predicted"/>
<dbReference type="Pfam" id="PF16009">
    <property type="entry name" value="DUF4779"/>
    <property type="match status" value="1"/>
</dbReference>